<dbReference type="AlphaFoldDB" id="M0QRJ7"/>
<keyword evidence="2" id="KW-0732">Signal</keyword>
<dbReference type="PANTHER" id="PTHR40711:SF2">
    <property type="entry name" value="EXTRACELLULAR GLYCOPROTEIN LACRITIN"/>
    <property type="match status" value="1"/>
</dbReference>
<feature type="chain" id="PRO_5004003958" evidence="2">
    <location>
        <begin position="20"/>
        <end position="139"/>
    </location>
</feature>
<feature type="compositionally biased region" description="Low complexity" evidence="1">
    <location>
        <begin position="32"/>
        <end position="42"/>
    </location>
</feature>
<name>M0QRJ7_DESRO</name>
<evidence type="ECO:0000256" key="1">
    <source>
        <dbReference type="SAM" id="MobiDB-lite"/>
    </source>
</evidence>
<feature type="region of interest" description="Disordered" evidence="1">
    <location>
        <begin position="28"/>
        <end position="78"/>
    </location>
</feature>
<dbReference type="EMBL" id="GAEE01000039">
    <property type="protein sequence ID" value="JAA65084.1"/>
    <property type="molecule type" value="mRNA"/>
</dbReference>
<dbReference type="InterPro" id="IPR043557">
    <property type="entry name" value="Dermcidin/Lacritin"/>
</dbReference>
<dbReference type="GO" id="GO:0008284">
    <property type="term" value="P:positive regulation of cell population proliferation"/>
    <property type="evidence" value="ECO:0007669"/>
    <property type="project" value="TreeGrafter"/>
</dbReference>
<dbReference type="GO" id="GO:0005576">
    <property type="term" value="C:extracellular region"/>
    <property type="evidence" value="ECO:0007669"/>
    <property type="project" value="TreeGrafter"/>
</dbReference>
<accession>M0QRJ7</accession>
<dbReference type="PANTHER" id="PTHR40711">
    <property type="entry name" value="DERMCIDIN-RELATED"/>
    <property type="match status" value="1"/>
</dbReference>
<feature type="signal peptide" evidence="2">
    <location>
        <begin position="1"/>
        <end position="19"/>
    </location>
</feature>
<reference evidence="3" key="1">
    <citation type="submission" date="2012-09" db="EMBL/GenBank/DDBJ databases">
        <title>Molecular phylogeny and evolution of the proteins encoded by the common vampire bat (Desmodus rotundus) submaxillary glands.</title>
        <authorList>
            <person name="Fry B.G."/>
        </authorList>
    </citation>
    <scope>NUCLEOTIDE SEQUENCE</scope>
    <source>
        <tissue evidence="3">Submaxillary gland</tissue>
    </source>
</reference>
<protein>
    <submittedName>
        <fullName evidence="3">Lacritin-Dr1</fullName>
    </submittedName>
</protein>
<dbReference type="GO" id="GO:0051047">
    <property type="term" value="P:positive regulation of secretion"/>
    <property type="evidence" value="ECO:0007669"/>
    <property type="project" value="TreeGrafter"/>
</dbReference>
<evidence type="ECO:0000256" key="2">
    <source>
        <dbReference type="SAM" id="SignalP"/>
    </source>
</evidence>
<dbReference type="GO" id="GO:0019722">
    <property type="term" value="P:calcium-mediated signaling"/>
    <property type="evidence" value="ECO:0007669"/>
    <property type="project" value="TreeGrafter"/>
</dbReference>
<feature type="compositionally biased region" description="Low complexity" evidence="1">
    <location>
        <begin position="51"/>
        <end position="69"/>
    </location>
</feature>
<proteinExistence type="evidence at transcript level"/>
<evidence type="ECO:0000313" key="3">
    <source>
        <dbReference type="EMBL" id="JAA65084.1"/>
    </source>
</evidence>
<sequence length="139" mass="14899">MRFMALLLLAALFGALVCAQDTTDNIPDATTEDSLTSELETTAPAESTSLQETAAAAQKTAGTTQAPATDTVQEQEPNPLKSMIEKSILLTQKAFDGAEKRANKGIQGGQKLIKDGVDFVTKTKEVIFWIPKKFLLLGV</sequence>
<dbReference type="GO" id="GO:0030141">
    <property type="term" value="C:secretory granule"/>
    <property type="evidence" value="ECO:0007669"/>
    <property type="project" value="TreeGrafter"/>
</dbReference>
<organism evidence="3">
    <name type="scientific">Desmodus rotundus</name>
    <name type="common">Vampire bat</name>
    <dbReference type="NCBI Taxonomy" id="9430"/>
    <lineage>
        <taxon>Eukaryota</taxon>
        <taxon>Metazoa</taxon>
        <taxon>Chordata</taxon>
        <taxon>Craniata</taxon>
        <taxon>Vertebrata</taxon>
        <taxon>Euteleostomi</taxon>
        <taxon>Mammalia</taxon>
        <taxon>Eutheria</taxon>
        <taxon>Laurasiatheria</taxon>
        <taxon>Chiroptera</taxon>
        <taxon>Yangochiroptera</taxon>
        <taxon>Phyllostomidae</taxon>
        <taxon>Desmodontinae</taxon>
        <taxon>Desmodus</taxon>
    </lineage>
</organism>